<sequence>MLSHSYPKFKILQNSFRKQILLNPIIKYHYFDFLSEAIYTPFTNPNPEKVSDIIPIYPIKKRPFVPKISFSYPHSMSGGRIIPINFNDNYFGAFLIRKEHRNKKVIEITDLNQLHDIGTFCKNDYNFMNSSLSSMEIIRIKSLVKSSRLHAKIEFFSNPLNSIKVETLEPERKKIYQLLEKLRKLPSYFQGQIEKILSSFGKIDIFTLSGLAAYSTTAEADQLQEILETRDLLTRLKLAINLLEREIEIAKKINQIQIQPISKNKVLQDLIKSKIEDLNLEKESLTEEKPEIKKFQKKIEGKKLSTMAMKVFKEELEKLSGLEKFDSNAVVIRNYLEWISSLPWGITTPTSTNLEESKKILDEDHYGLEDLKKRILEFIAVENLRDGPYGKIVCLVGPPGVGKCLGFNTKILLFDGKIKNVQNIQCGDKIMGDDSSERNVKSISKGFGKLFKVSYLSSQGSYIVNKNHVLSLMFHGDSYQIVWNEKTKAFIVSWFQNHIQHSKAFHVDNSENYVIEKQKIWEKANQFAKSNLFGNQNVNKEGDVVDISIKKYLKKSENWKRHYAGFRVSVDFPDKKVPLDAYRLGSLLCELDQNGAKSEDVYFSLISQKVPHDLCFEICDQMKIPDAYKVNNRNIRFQILLGILNSIGKRIDQTNSFKMNINSHNFLMDVVYLCRSLGIETKFGKNQFYSRNSTQNDSYWIIIENFEQIGNQQEKKNKILFDLIKVDYIGYGNYYGFELDCNQRFLLGDFSVTHNSSVGKSIARALGRKFYRFSVGGLDDFAEIKGHRRVYVGALPGKIIQALKVVQTNNPVILIDEIDKIGSNYKGDPASALLEVLDPLQNSSFLDHYLDIPFDLSKILFIVTANQTNTIPPALLDRLEIMLLSGYVLDEKKAIASRYLIPKIATQTAIPESKIIFDDKILKFIIDKYCREAGVRNLEKQIEKIFRKIALQYVDLDQKKRMDFQVRLDEQKIMDYLGKPEFQDENIYPHPGPGVVPGLSWTPYGGSVIFIETIFSDLQSNIINKGKSDKKDSMYHKQGSLKITGRLGNVMKESTQIAFSFAKQFLNKLDPKNKNFERSLHMHIPHGAAPKDGPSAGITMVTSLLSLAMQKPVKPGYAMTGEVTLTGLVLPIGGLQEKVIAAKRAGIFFVILPRDNINEWDRINPIIKQGISPVFVQTFQQVFDEIFEK</sequence>
<evidence type="ECO:0000313" key="11">
    <source>
        <dbReference type="Proteomes" id="UP001149090"/>
    </source>
</evidence>
<dbReference type="InterPro" id="IPR027065">
    <property type="entry name" value="Lon_Prtase"/>
</dbReference>
<dbReference type="SUPFAM" id="SSF51294">
    <property type="entry name" value="Hedgehog/intein (Hint) domain"/>
    <property type="match status" value="1"/>
</dbReference>
<evidence type="ECO:0000259" key="8">
    <source>
        <dbReference type="PROSITE" id="PS51786"/>
    </source>
</evidence>
<dbReference type="InterPro" id="IPR054594">
    <property type="entry name" value="Lon_lid"/>
</dbReference>
<dbReference type="Pfam" id="PF00004">
    <property type="entry name" value="AAA"/>
    <property type="match status" value="1"/>
</dbReference>
<gene>
    <name evidence="10" type="ORF">M0811_12532</name>
</gene>
<dbReference type="SUPFAM" id="SSF52540">
    <property type="entry name" value="P-loop containing nucleoside triphosphate hydrolases"/>
    <property type="match status" value="2"/>
</dbReference>
<dbReference type="InterPro" id="IPR020568">
    <property type="entry name" value="Ribosomal_Su5_D2-typ_SF"/>
</dbReference>
<keyword evidence="2" id="KW-0547">Nucleotide-binding</keyword>
<dbReference type="Pfam" id="PF05203">
    <property type="entry name" value="Hom_end_hint"/>
    <property type="match status" value="1"/>
</dbReference>
<accession>A0A9Q0L889</accession>
<keyword evidence="7" id="KW-0175">Coiled coil</keyword>
<feature type="domain" description="Lon proteolytic" evidence="8">
    <location>
        <begin position="990"/>
        <end position="1189"/>
    </location>
</feature>
<dbReference type="GO" id="GO:0016887">
    <property type="term" value="F:ATP hydrolysis activity"/>
    <property type="evidence" value="ECO:0007669"/>
    <property type="project" value="InterPro"/>
</dbReference>
<keyword evidence="1 6" id="KW-0645">Protease</keyword>
<proteinExistence type="inferred from homology"/>
<dbReference type="Gene3D" id="3.30.230.10">
    <property type="match status" value="1"/>
</dbReference>
<feature type="active site" evidence="6">
    <location>
        <position position="1138"/>
    </location>
</feature>
<evidence type="ECO:0000256" key="5">
    <source>
        <dbReference type="ARBA" id="ARBA00022840"/>
    </source>
</evidence>
<dbReference type="GO" id="GO:0030908">
    <property type="term" value="P:protein splicing"/>
    <property type="evidence" value="ECO:0007669"/>
    <property type="project" value="InterPro"/>
</dbReference>
<dbReference type="PANTHER" id="PTHR43718:SF2">
    <property type="entry name" value="LON PROTEASE HOMOLOG, MITOCHONDRIAL"/>
    <property type="match status" value="1"/>
</dbReference>
<dbReference type="InterPro" id="IPR003111">
    <property type="entry name" value="Lon_prtase_N"/>
</dbReference>
<dbReference type="GO" id="GO:0006515">
    <property type="term" value="P:protein quality control for misfolded or incompletely synthesized proteins"/>
    <property type="evidence" value="ECO:0007669"/>
    <property type="project" value="TreeGrafter"/>
</dbReference>
<dbReference type="Proteomes" id="UP001149090">
    <property type="component" value="Unassembled WGS sequence"/>
</dbReference>
<evidence type="ECO:0000259" key="9">
    <source>
        <dbReference type="PROSITE" id="PS51787"/>
    </source>
</evidence>
<dbReference type="Pfam" id="PF22667">
    <property type="entry name" value="Lon_lid"/>
    <property type="match status" value="1"/>
</dbReference>
<comment type="caution">
    <text evidence="10">The sequence shown here is derived from an EMBL/GenBank/DDBJ whole genome shotgun (WGS) entry which is preliminary data.</text>
</comment>
<evidence type="ECO:0000256" key="3">
    <source>
        <dbReference type="ARBA" id="ARBA00022801"/>
    </source>
</evidence>
<feature type="coiled-coil region" evidence="7">
    <location>
        <begin position="226"/>
        <end position="288"/>
    </location>
</feature>
<dbReference type="GO" id="GO:0003697">
    <property type="term" value="F:single-stranded DNA binding"/>
    <property type="evidence" value="ECO:0007669"/>
    <property type="project" value="TreeGrafter"/>
</dbReference>
<dbReference type="Gene3D" id="1.10.8.60">
    <property type="match status" value="1"/>
</dbReference>
<dbReference type="Gene3D" id="1.20.58.1480">
    <property type="match status" value="1"/>
</dbReference>
<evidence type="ECO:0000313" key="10">
    <source>
        <dbReference type="EMBL" id="KAJ5068196.1"/>
    </source>
</evidence>
<evidence type="ECO:0000256" key="1">
    <source>
        <dbReference type="ARBA" id="ARBA00022670"/>
    </source>
</evidence>
<dbReference type="OrthoDB" id="2411602at2759"/>
<dbReference type="GO" id="GO:0005524">
    <property type="term" value="F:ATP binding"/>
    <property type="evidence" value="ECO:0007669"/>
    <property type="project" value="UniProtKB-KW"/>
</dbReference>
<dbReference type="Gene3D" id="1.20.5.5270">
    <property type="match status" value="1"/>
</dbReference>
<dbReference type="PROSITE" id="PS51787">
    <property type="entry name" value="LON_N"/>
    <property type="match status" value="1"/>
</dbReference>
<dbReference type="GO" id="GO:0051131">
    <property type="term" value="P:chaperone-mediated protein complex assembly"/>
    <property type="evidence" value="ECO:0007669"/>
    <property type="project" value="TreeGrafter"/>
</dbReference>
<dbReference type="GO" id="GO:0005759">
    <property type="term" value="C:mitochondrial matrix"/>
    <property type="evidence" value="ECO:0007669"/>
    <property type="project" value="TreeGrafter"/>
</dbReference>
<dbReference type="PRINTS" id="PR00830">
    <property type="entry name" value="ENDOLAPTASE"/>
</dbReference>
<dbReference type="GO" id="GO:0004252">
    <property type="term" value="F:serine-type endopeptidase activity"/>
    <property type="evidence" value="ECO:0007669"/>
    <property type="project" value="UniProtKB-UniRule"/>
</dbReference>
<dbReference type="InterPro" id="IPR003959">
    <property type="entry name" value="ATPase_AAA_core"/>
</dbReference>
<dbReference type="SUPFAM" id="SSF55608">
    <property type="entry name" value="Homing endonucleases"/>
    <property type="match status" value="1"/>
</dbReference>
<dbReference type="InterPro" id="IPR036844">
    <property type="entry name" value="Hint_dom_sf"/>
</dbReference>
<dbReference type="GO" id="GO:0004176">
    <property type="term" value="F:ATP-dependent peptidase activity"/>
    <property type="evidence" value="ECO:0007669"/>
    <property type="project" value="UniProtKB-UniRule"/>
</dbReference>
<dbReference type="Pfam" id="PF05362">
    <property type="entry name" value="Lon_C"/>
    <property type="match status" value="1"/>
</dbReference>
<evidence type="ECO:0000256" key="2">
    <source>
        <dbReference type="ARBA" id="ARBA00022741"/>
    </source>
</evidence>
<evidence type="ECO:0000256" key="4">
    <source>
        <dbReference type="ARBA" id="ARBA00022825"/>
    </source>
</evidence>
<dbReference type="GO" id="GO:0007005">
    <property type="term" value="P:mitochondrion organization"/>
    <property type="evidence" value="ECO:0007669"/>
    <property type="project" value="TreeGrafter"/>
</dbReference>
<dbReference type="PROSITE" id="PS51786">
    <property type="entry name" value="LON_PROTEOLYTIC"/>
    <property type="match status" value="1"/>
</dbReference>
<dbReference type="Gene3D" id="2.170.16.10">
    <property type="entry name" value="Hedgehog/Intein (Hint) domain"/>
    <property type="match status" value="2"/>
</dbReference>
<comment type="similarity">
    <text evidence="6">Belongs to the peptidase S16 family.</text>
</comment>
<dbReference type="InterPro" id="IPR008269">
    <property type="entry name" value="Lon_proteolytic"/>
</dbReference>
<dbReference type="InterPro" id="IPR007868">
    <property type="entry name" value="Hom_end_hint"/>
</dbReference>
<dbReference type="InterPro" id="IPR027417">
    <property type="entry name" value="P-loop_NTPase"/>
</dbReference>
<keyword evidence="11" id="KW-1185">Reference proteome</keyword>
<dbReference type="PANTHER" id="PTHR43718">
    <property type="entry name" value="LON PROTEASE"/>
    <property type="match status" value="1"/>
</dbReference>
<organism evidence="10 11">
    <name type="scientific">Anaeramoeba ignava</name>
    <name type="common">Anaerobic marine amoeba</name>
    <dbReference type="NCBI Taxonomy" id="1746090"/>
    <lineage>
        <taxon>Eukaryota</taxon>
        <taxon>Metamonada</taxon>
        <taxon>Anaeramoebidae</taxon>
        <taxon>Anaeramoeba</taxon>
    </lineage>
</organism>
<dbReference type="PROSITE" id="PS01046">
    <property type="entry name" value="LON_SER"/>
    <property type="match status" value="1"/>
</dbReference>
<dbReference type="EMBL" id="JAPDFW010000119">
    <property type="protein sequence ID" value="KAJ5068196.1"/>
    <property type="molecule type" value="Genomic_DNA"/>
</dbReference>
<dbReference type="InterPro" id="IPR008268">
    <property type="entry name" value="Peptidase_S16_AS"/>
</dbReference>
<protein>
    <submittedName>
        <fullName evidence="10">Intein-containing protease</fullName>
    </submittedName>
</protein>
<dbReference type="Gene3D" id="3.40.50.300">
    <property type="entry name" value="P-loop containing nucleotide triphosphate hydrolases"/>
    <property type="match status" value="2"/>
</dbReference>
<keyword evidence="3 6" id="KW-0378">Hydrolase</keyword>
<name>A0A9Q0L889_ANAIG</name>
<reference evidence="10" key="1">
    <citation type="submission" date="2022-10" db="EMBL/GenBank/DDBJ databases">
        <title>Novel sulphate-reducing endosymbionts in the free-living metamonad Anaeramoeba.</title>
        <authorList>
            <person name="Jerlstrom-Hultqvist J."/>
            <person name="Cepicka I."/>
            <person name="Gallot-Lavallee L."/>
            <person name="Salas-Leiva D."/>
            <person name="Curtis B.A."/>
            <person name="Zahonova K."/>
            <person name="Pipaliya S."/>
            <person name="Dacks J."/>
            <person name="Roger A.J."/>
        </authorList>
    </citation>
    <scope>NUCLEOTIDE SEQUENCE</scope>
    <source>
        <strain evidence="10">BMAN</strain>
    </source>
</reference>
<keyword evidence="4 6" id="KW-0720">Serine protease</keyword>
<feature type="active site" evidence="6">
    <location>
        <position position="1095"/>
    </location>
</feature>
<keyword evidence="5" id="KW-0067">ATP-binding</keyword>
<dbReference type="SUPFAM" id="SSF54211">
    <property type="entry name" value="Ribosomal protein S5 domain 2-like"/>
    <property type="match status" value="1"/>
</dbReference>
<dbReference type="InterPro" id="IPR027434">
    <property type="entry name" value="Homing_endonucl"/>
</dbReference>
<evidence type="ECO:0000256" key="7">
    <source>
        <dbReference type="SAM" id="Coils"/>
    </source>
</evidence>
<dbReference type="AlphaFoldDB" id="A0A9Q0L889"/>
<feature type="domain" description="Lon N-terminal" evidence="9">
    <location>
        <begin position="54"/>
        <end position="247"/>
    </location>
</feature>
<evidence type="ECO:0000256" key="6">
    <source>
        <dbReference type="PROSITE-ProRule" id="PRU01122"/>
    </source>
</evidence>
<dbReference type="InterPro" id="IPR014721">
    <property type="entry name" value="Ribsml_uS5_D2-typ_fold_subgr"/>
</dbReference>